<name>A0AAW9IWL3_CLOPF</name>
<accession>A0AAW9IWL3</accession>
<sequence>MKRFLEDSVAIDGFEVNSNILSLFIYLLKPLIYFDIIDNLDIHSKNQLLQLQKDFHHIFNTIFYEMIFTTDPFNKFYTNNNLLLSTYFSESLAIYGKVNLTLEKDFTNTLLKKIIFYSLLGSFKLSTNDAMKIMDWLSEYYFKYGECTSYVFI</sequence>
<dbReference type="AlphaFoldDB" id="A0AAW9IWL3"/>
<gene>
    <name evidence="1" type="ORF">GNF81_02220</name>
</gene>
<reference evidence="1" key="1">
    <citation type="submission" date="2019-11" db="EMBL/GenBank/DDBJ databases">
        <title>Characterization of Clostridium perfringens isolates from swine manure treated agricultural soils.</title>
        <authorList>
            <person name="Wushke S.T."/>
        </authorList>
    </citation>
    <scope>NUCLEOTIDE SEQUENCE</scope>
    <source>
        <strain evidence="1">X15</strain>
    </source>
</reference>
<dbReference type="RefSeq" id="WP_198603742.1">
    <property type="nucleotide sequence ID" value="NZ_JACOHV010000002.1"/>
</dbReference>
<evidence type="ECO:0000313" key="1">
    <source>
        <dbReference type="EMBL" id="MDZ5031627.1"/>
    </source>
</evidence>
<protein>
    <submittedName>
        <fullName evidence="1">Uncharacterized protein</fullName>
    </submittedName>
</protein>
<organism evidence="1 2">
    <name type="scientific">Clostridium perfringens</name>
    <dbReference type="NCBI Taxonomy" id="1502"/>
    <lineage>
        <taxon>Bacteria</taxon>
        <taxon>Bacillati</taxon>
        <taxon>Bacillota</taxon>
        <taxon>Clostridia</taxon>
        <taxon>Eubacteriales</taxon>
        <taxon>Clostridiaceae</taxon>
        <taxon>Clostridium</taxon>
    </lineage>
</organism>
<proteinExistence type="predicted"/>
<dbReference type="Proteomes" id="UP001289066">
    <property type="component" value="Unassembled WGS sequence"/>
</dbReference>
<evidence type="ECO:0000313" key="2">
    <source>
        <dbReference type="Proteomes" id="UP001289066"/>
    </source>
</evidence>
<dbReference type="EMBL" id="WNVG01000003">
    <property type="protein sequence ID" value="MDZ5031627.1"/>
    <property type="molecule type" value="Genomic_DNA"/>
</dbReference>
<comment type="caution">
    <text evidence="1">The sequence shown here is derived from an EMBL/GenBank/DDBJ whole genome shotgun (WGS) entry which is preliminary data.</text>
</comment>